<dbReference type="Gene3D" id="3.40.350.10">
    <property type="entry name" value="Creatinase/prolidase N-terminal domain"/>
    <property type="match status" value="1"/>
</dbReference>
<evidence type="ECO:0000256" key="2">
    <source>
        <dbReference type="ARBA" id="ARBA00022801"/>
    </source>
</evidence>
<dbReference type="InterPro" id="IPR001714">
    <property type="entry name" value="Pept_M24_MAP"/>
</dbReference>
<comment type="caution">
    <text evidence="5">The sequence shown here is derived from an EMBL/GenBank/DDBJ whole genome shotgun (WGS) entry which is preliminary data.</text>
</comment>
<dbReference type="PANTHER" id="PTHR46112:SF3">
    <property type="entry name" value="AMINOPEPTIDASE YPDF"/>
    <property type="match status" value="1"/>
</dbReference>
<keyword evidence="1" id="KW-0479">Metal-binding</keyword>
<dbReference type="Proteomes" id="UP001589700">
    <property type="component" value="Unassembled WGS sequence"/>
</dbReference>
<evidence type="ECO:0000259" key="3">
    <source>
        <dbReference type="Pfam" id="PF00557"/>
    </source>
</evidence>
<evidence type="ECO:0000313" key="5">
    <source>
        <dbReference type="EMBL" id="MFB9261095.1"/>
    </source>
</evidence>
<dbReference type="Pfam" id="PF01321">
    <property type="entry name" value="Creatinase_N"/>
    <property type="match status" value="1"/>
</dbReference>
<dbReference type="InterPro" id="IPR000994">
    <property type="entry name" value="Pept_M24"/>
</dbReference>
<sequence length="367" mass="38079">MTGRFARRRQEVGVATQDKGATALLVTDPRNIAYLTGFRGSGGAVLVESDGEAVLCTDSRYELQVVEQAPDVGHVISREYVAGVLGRRRGPADAPLAIEADDLTLTAVAGLRRALAGVGGDDAQIIETSGLVEQVRRTKDDDELAVIERACGVADRAWTHLLTSGLIAVGRSEREVAADLEHAMRRAGSDGVAFDTIVASGPNGALPHHVPGERVLSDGDLVVIDFGAMVDGYASDCTRTVALGQAPGRLIEAYDVVLRAQLAGVEAVRPGIACSDLDAVSRGIIDSAGFGEFFGHSLGHGVGLDVHEAPAVSTRSTSTLSSGDVITVEPGIYLPDLGGIRIEDTVAVIDGDGGTSLTTTSKAFSVL</sequence>
<dbReference type="CDD" id="cd01092">
    <property type="entry name" value="APP-like"/>
    <property type="match status" value="1"/>
</dbReference>
<feature type="domain" description="Creatinase N-terminal" evidence="4">
    <location>
        <begin position="8"/>
        <end position="136"/>
    </location>
</feature>
<protein>
    <submittedName>
        <fullName evidence="5">M24 family metallopeptidase</fullName>
    </submittedName>
</protein>
<name>A0ABV5JW00_9ACTN</name>
<dbReference type="Gene3D" id="3.90.230.10">
    <property type="entry name" value="Creatinase/methionine aminopeptidase superfamily"/>
    <property type="match status" value="1"/>
</dbReference>
<dbReference type="InterPro" id="IPR001131">
    <property type="entry name" value="Peptidase_M24B_aminopep-P_CS"/>
</dbReference>
<proteinExistence type="predicted"/>
<dbReference type="SUPFAM" id="SSF55920">
    <property type="entry name" value="Creatinase/aminopeptidase"/>
    <property type="match status" value="1"/>
</dbReference>
<evidence type="ECO:0000256" key="1">
    <source>
        <dbReference type="ARBA" id="ARBA00022723"/>
    </source>
</evidence>
<dbReference type="PANTHER" id="PTHR46112">
    <property type="entry name" value="AMINOPEPTIDASE"/>
    <property type="match status" value="1"/>
</dbReference>
<dbReference type="InterPro" id="IPR000587">
    <property type="entry name" value="Creatinase_N"/>
</dbReference>
<accession>A0ABV5JW00</accession>
<reference evidence="5 6" key="1">
    <citation type="submission" date="2024-09" db="EMBL/GenBank/DDBJ databases">
        <authorList>
            <person name="Sun Q."/>
            <person name="Mori K."/>
        </authorList>
    </citation>
    <scope>NUCLEOTIDE SEQUENCE [LARGE SCALE GENOMIC DNA]</scope>
    <source>
        <strain evidence="5 6">CCM 7659</strain>
    </source>
</reference>
<evidence type="ECO:0000259" key="4">
    <source>
        <dbReference type="Pfam" id="PF01321"/>
    </source>
</evidence>
<dbReference type="InterPro" id="IPR036005">
    <property type="entry name" value="Creatinase/aminopeptidase-like"/>
</dbReference>
<dbReference type="EMBL" id="JBHMDY010000013">
    <property type="protein sequence ID" value="MFB9261095.1"/>
    <property type="molecule type" value="Genomic_DNA"/>
</dbReference>
<dbReference type="SUPFAM" id="SSF53092">
    <property type="entry name" value="Creatinase/prolidase N-terminal domain"/>
    <property type="match status" value="1"/>
</dbReference>
<dbReference type="PRINTS" id="PR00599">
    <property type="entry name" value="MAPEPTIDASE"/>
</dbReference>
<dbReference type="InterPro" id="IPR029149">
    <property type="entry name" value="Creatin/AminoP/Spt16_N"/>
</dbReference>
<keyword evidence="6" id="KW-1185">Reference proteome</keyword>
<keyword evidence="2" id="KW-0378">Hydrolase</keyword>
<feature type="domain" description="Peptidase M24" evidence="3">
    <location>
        <begin position="147"/>
        <end position="348"/>
    </location>
</feature>
<gene>
    <name evidence="5" type="ORF">ACFFVD_14965</name>
</gene>
<organism evidence="5 6">
    <name type="scientific">Dietzia aerolata</name>
    <dbReference type="NCBI Taxonomy" id="595984"/>
    <lineage>
        <taxon>Bacteria</taxon>
        <taxon>Bacillati</taxon>
        <taxon>Actinomycetota</taxon>
        <taxon>Actinomycetes</taxon>
        <taxon>Mycobacteriales</taxon>
        <taxon>Dietziaceae</taxon>
        <taxon>Dietzia</taxon>
    </lineage>
</organism>
<dbReference type="Pfam" id="PF00557">
    <property type="entry name" value="Peptidase_M24"/>
    <property type="match status" value="1"/>
</dbReference>
<dbReference type="PROSITE" id="PS00491">
    <property type="entry name" value="PROLINE_PEPTIDASE"/>
    <property type="match status" value="1"/>
</dbReference>
<evidence type="ECO:0000313" key="6">
    <source>
        <dbReference type="Proteomes" id="UP001589700"/>
    </source>
</evidence>
<dbReference type="RefSeq" id="WP_182633052.1">
    <property type="nucleotide sequence ID" value="NZ_JAALDM010000222.1"/>
</dbReference>
<dbReference type="InterPro" id="IPR050659">
    <property type="entry name" value="Peptidase_M24B"/>
</dbReference>